<evidence type="ECO:0000313" key="2">
    <source>
        <dbReference type="EMBL" id="KFA94595.1"/>
    </source>
</evidence>
<comment type="caution">
    <text evidence="2">The sequence shown here is derived from an EMBL/GenBank/DDBJ whole genome shotgun (WGS) entry which is preliminary data.</text>
</comment>
<dbReference type="Proteomes" id="UP000028547">
    <property type="component" value="Unassembled WGS sequence"/>
</dbReference>
<proteinExistence type="predicted"/>
<dbReference type="Gene3D" id="2.60.40.10">
    <property type="entry name" value="Immunoglobulins"/>
    <property type="match status" value="3"/>
</dbReference>
<gene>
    <name evidence="2" type="ORF">Q664_01425</name>
</gene>
<dbReference type="InterPro" id="IPR013783">
    <property type="entry name" value="Ig-like_fold"/>
</dbReference>
<feature type="compositionally biased region" description="Basic and acidic residues" evidence="1">
    <location>
        <begin position="319"/>
        <end position="331"/>
    </location>
</feature>
<name>A0A084T1L0_9BACT</name>
<reference evidence="2 3" key="1">
    <citation type="submission" date="2014-07" db="EMBL/GenBank/DDBJ databases">
        <title>Draft Genome Sequence of Gephyronic Acid Producer, Cystobacter violaceus Strain Cb vi76.</title>
        <authorList>
            <person name="Stevens D.C."/>
            <person name="Young J."/>
            <person name="Carmichael R."/>
            <person name="Tan J."/>
            <person name="Taylor R.E."/>
        </authorList>
    </citation>
    <scope>NUCLEOTIDE SEQUENCE [LARGE SCALE GENOMIC DNA]</scope>
    <source>
        <strain evidence="2 3">Cb vi76</strain>
    </source>
</reference>
<dbReference type="AlphaFoldDB" id="A0A084T1L0"/>
<evidence type="ECO:0000313" key="3">
    <source>
        <dbReference type="Proteomes" id="UP000028547"/>
    </source>
</evidence>
<protein>
    <recommendedName>
        <fullName evidence="4">PKD domain-containing protein</fullName>
    </recommendedName>
</protein>
<sequence>MVTLNANGRDLDNPYPGETNKYRWSIAARPAGSLANLTNPNTANPTITFSGEKDLGTWRFRLEVDDNEGEIRIQDSAVQFTVPNAPPNFEISGPLEVVVHNPIGLGSSRTTDDDGGNLTFVWDILQTPAQSAQRPQNNYSTSHNISIPTTKNDIGEWVFRLTATDNEGAVVVKTVTVRVVNLKPRIVFNGPTEIDTGQNLLVSTAVLNDDDGGELTFKWEVVQEPGVTGTPLPYVTSTTSAVSKPSLWRYGTWIFRLTATDDEGESTQGEFKVLVDMGPNVFVSDVNGDDFYWPEHPLIVNQFEYLRLNGSADDPDSPCTDRESRCHRTDGRPVSVSQGIVRYQWNIIDIPYDVNDRDYMEYYDTGPVSQYFYGMTDNGPTLDFGFINIPEGLWGLELRVWDAEGNESSYPAYIQVHQQAVPPYVYFHATGLPENR</sequence>
<accession>A0A084T1L0</accession>
<evidence type="ECO:0000256" key="1">
    <source>
        <dbReference type="SAM" id="MobiDB-lite"/>
    </source>
</evidence>
<feature type="non-terminal residue" evidence="2">
    <location>
        <position position="436"/>
    </location>
</feature>
<evidence type="ECO:0008006" key="4">
    <source>
        <dbReference type="Google" id="ProtNLM"/>
    </source>
</evidence>
<feature type="region of interest" description="Disordered" evidence="1">
    <location>
        <begin position="312"/>
        <end position="331"/>
    </location>
</feature>
<dbReference type="EMBL" id="JPMI01000006">
    <property type="protein sequence ID" value="KFA94595.1"/>
    <property type="molecule type" value="Genomic_DNA"/>
</dbReference>
<organism evidence="2 3">
    <name type="scientific">Archangium violaceum Cb vi76</name>
    <dbReference type="NCBI Taxonomy" id="1406225"/>
    <lineage>
        <taxon>Bacteria</taxon>
        <taxon>Pseudomonadati</taxon>
        <taxon>Myxococcota</taxon>
        <taxon>Myxococcia</taxon>
        <taxon>Myxococcales</taxon>
        <taxon>Cystobacterineae</taxon>
        <taxon>Archangiaceae</taxon>
        <taxon>Archangium</taxon>
    </lineage>
</organism>